<keyword evidence="4" id="KW-0547">Nucleotide-binding</keyword>
<dbReference type="NCBIfam" id="TIGR01007">
    <property type="entry name" value="eps_fam"/>
    <property type="match status" value="1"/>
</dbReference>
<keyword evidence="5 10" id="KW-0418">Kinase</keyword>
<accession>A0A3B0W864</accession>
<keyword evidence="7" id="KW-0829">Tyrosine-protein kinase</keyword>
<dbReference type="GO" id="GO:0005524">
    <property type="term" value="F:ATP binding"/>
    <property type="evidence" value="ECO:0007669"/>
    <property type="project" value="UniProtKB-KW"/>
</dbReference>
<comment type="catalytic activity">
    <reaction evidence="8">
        <text>L-tyrosyl-[protein] + ATP = O-phospho-L-tyrosyl-[protein] + ADP + H(+)</text>
        <dbReference type="Rhea" id="RHEA:10596"/>
        <dbReference type="Rhea" id="RHEA-COMP:10136"/>
        <dbReference type="Rhea" id="RHEA-COMP:20101"/>
        <dbReference type="ChEBI" id="CHEBI:15378"/>
        <dbReference type="ChEBI" id="CHEBI:30616"/>
        <dbReference type="ChEBI" id="CHEBI:46858"/>
        <dbReference type="ChEBI" id="CHEBI:61978"/>
        <dbReference type="ChEBI" id="CHEBI:456216"/>
        <dbReference type="EC" id="2.7.10.2"/>
    </reaction>
</comment>
<gene>
    <name evidence="10" type="ORF">MNBD_GAMMA04-2039</name>
</gene>
<proteinExistence type="inferred from homology"/>
<name>A0A3B0W864_9ZZZZ</name>
<keyword evidence="6" id="KW-0067">ATP-binding</keyword>
<protein>
    <recommendedName>
        <fullName evidence="2">non-specific protein-tyrosine kinase</fullName>
        <ecNumber evidence="2">2.7.10.2</ecNumber>
    </recommendedName>
</protein>
<dbReference type="Pfam" id="PF13614">
    <property type="entry name" value="AAA_31"/>
    <property type="match status" value="1"/>
</dbReference>
<evidence type="ECO:0000256" key="1">
    <source>
        <dbReference type="ARBA" id="ARBA00007316"/>
    </source>
</evidence>
<evidence type="ECO:0000256" key="3">
    <source>
        <dbReference type="ARBA" id="ARBA00022679"/>
    </source>
</evidence>
<dbReference type="InterPro" id="IPR027417">
    <property type="entry name" value="P-loop_NTPase"/>
</dbReference>
<dbReference type="InterPro" id="IPR025669">
    <property type="entry name" value="AAA_dom"/>
</dbReference>
<evidence type="ECO:0000256" key="2">
    <source>
        <dbReference type="ARBA" id="ARBA00011903"/>
    </source>
</evidence>
<evidence type="ECO:0000256" key="5">
    <source>
        <dbReference type="ARBA" id="ARBA00022777"/>
    </source>
</evidence>
<dbReference type="AlphaFoldDB" id="A0A3B0W864"/>
<dbReference type="InterPro" id="IPR050445">
    <property type="entry name" value="Bact_polysacc_biosynth/exp"/>
</dbReference>
<evidence type="ECO:0000256" key="7">
    <source>
        <dbReference type="ARBA" id="ARBA00023137"/>
    </source>
</evidence>
<keyword evidence="3 10" id="KW-0808">Transferase</keyword>
<evidence type="ECO:0000256" key="4">
    <source>
        <dbReference type="ARBA" id="ARBA00022741"/>
    </source>
</evidence>
<evidence type="ECO:0000259" key="9">
    <source>
        <dbReference type="Pfam" id="PF13614"/>
    </source>
</evidence>
<dbReference type="InterPro" id="IPR005702">
    <property type="entry name" value="Wzc-like_C"/>
</dbReference>
<dbReference type="InterPro" id="IPR037257">
    <property type="entry name" value="T2SS_E_N_sf"/>
</dbReference>
<dbReference type="EC" id="2.7.10.2" evidence="2"/>
<evidence type="ECO:0000313" key="10">
    <source>
        <dbReference type="EMBL" id="VAW48543.1"/>
    </source>
</evidence>
<dbReference type="SUPFAM" id="SSF52540">
    <property type="entry name" value="P-loop containing nucleoside triphosphate hydrolases"/>
    <property type="match status" value="1"/>
</dbReference>
<dbReference type="GO" id="GO:0005886">
    <property type="term" value="C:plasma membrane"/>
    <property type="evidence" value="ECO:0007669"/>
    <property type="project" value="TreeGrafter"/>
</dbReference>
<sequence>MEHQLTEVAHNKRTIGHLLLEAGKLKPQDADLIVKTQQEQGLRFGDAAVQLGFVTEADIMQVVSQQFDYSCLSVGDESIDPCVLTAFYSYGPEVEALRALRSQLSFRWFTENKSLVITAPAPKQGSSYIAANLAVLFAQLGQSTLLIDANMRQPTQQQLFRVESREGLSDVLVRRAGLDVIQSVSKIKNLSLLLSGTIPPNPLELLGHSRFNALMSQLEERYDVIIIDSPAMLEHSDAQAMSSVTKATLLVVSKNETKITDLELAKQQILIAGADAVGVVLNSLK</sequence>
<dbReference type="CDD" id="cd05387">
    <property type="entry name" value="BY-kinase"/>
    <property type="match status" value="1"/>
</dbReference>
<reference evidence="10" key="1">
    <citation type="submission" date="2018-06" db="EMBL/GenBank/DDBJ databases">
        <authorList>
            <person name="Zhirakovskaya E."/>
        </authorList>
    </citation>
    <scope>NUCLEOTIDE SEQUENCE</scope>
</reference>
<dbReference type="Gene3D" id="3.40.50.300">
    <property type="entry name" value="P-loop containing nucleotide triphosphate hydrolases"/>
    <property type="match status" value="1"/>
</dbReference>
<dbReference type="SUPFAM" id="SSF160246">
    <property type="entry name" value="EspE N-terminal domain-like"/>
    <property type="match status" value="1"/>
</dbReference>
<feature type="domain" description="AAA" evidence="9">
    <location>
        <begin position="129"/>
        <end position="244"/>
    </location>
</feature>
<comment type="similarity">
    <text evidence="1">Belongs to the CpsD/CapB family.</text>
</comment>
<evidence type="ECO:0000256" key="8">
    <source>
        <dbReference type="ARBA" id="ARBA00051245"/>
    </source>
</evidence>
<dbReference type="GO" id="GO:0004715">
    <property type="term" value="F:non-membrane spanning protein tyrosine kinase activity"/>
    <property type="evidence" value="ECO:0007669"/>
    <property type="project" value="UniProtKB-EC"/>
</dbReference>
<dbReference type="PANTHER" id="PTHR32309">
    <property type="entry name" value="TYROSINE-PROTEIN KINASE"/>
    <property type="match status" value="1"/>
</dbReference>
<evidence type="ECO:0000256" key="6">
    <source>
        <dbReference type="ARBA" id="ARBA00022840"/>
    </source>
</evidence>
<organism evidence="10">
    <name type="scientific">hydrothermal vent metagenome</name>
    <dbReference type="NCBI Taxonomy" id="652676"/>
    <lineage>
        <taxon>unclassified sequences</taxon>
        <taxon>metagenomes</taxon>
        <taxon>ecological metagenomes</taxon>
    </lineage>
</organism>
<dbReference type="EMBL" id="UOFB01000273">
    <property type="protein sequence ID" value="VAW48543.1"/>
    <property type="molecule type" value="Genomic_DNA"/>
</dbReference>
<dbReference type="PANTHER" id="PTHR32309:SF13">
    <property type="entry name" value="FERRIC ENTEROBACTIN TRANSPORT PROTEIN FEPE"/>
    <property type="match status" value="1"/>
</dbReference>